<dbReference type="Proteomes" id="UP000765509">
    <property type="component" value="Unassembled WGS sequence"/>
</dbReference>
<evidence type="ECO:0000313" key="1">
    <source>
        <dbReference type="EMBL" id="MBW0479973.1"/>
    </source>
</evidence>
<reference evidence="1" key="1">
    <citation type="submission" date="2021-03" db="EMBL/GenBank/DDBJ databases">
        <title>Draft genome sequence of rust myrtle Austropuccinia psidii MF-1, a brazilian biotype.</title>
        <authorList>
            <person name="Quecine M.C."/>
            <person name="Pachon D.M.R."/>
            <person name="Bonatelli M.L."/>
            <person name="Correr F.H."/>
            <person name="Franceschini L.M."/>
            <person name="Leite T.F."/>
            <person name="Margarido G.R.A."/>
            <person name="Almeida C.A."/>
            <person name="Ferrarezi J.A."/>
            <person name="Labate C.A."/>
        </authorList>
    </citation>
    <scope>NUCLEOTIDE SEQUENCE</scope>
    <source>
        <strain evidence="1">MF-1</strain>
    </source>
</reference>
<protein>
    <submittedName>
        <fullName evidence="1">Uncharacterized protein</fullName>
    </submittedName>
</protein>
<evidence type="ECO:0000313" key="2">
    <source>
        <dbReference type="Proteomes" id="UP000765509"/>
    </source>
</evidence>
<name>A0A9Q3CA38_9BASI</name>
<organism evidence="1 2">
    <name type="scientific">Austropuccinia psidii MF-1</name>
    <dbReference type="NCBI Taxonomy" id="1389203"/>
    <lineage>
        <taxon>Eukaryota</taxon>
        <taxon>Fungi</taxon>
        <taxon>Dikarya</taxon>
        <taxon>Basidiomycota</taxon>
        <taxon>Pucciniomycotina</taxon>
        <taxon>Pucciniomycetes</taxon>
        <taxon>Pucciniales</taxon>
        <taxon>Sphaerophragmiaceae</taxon>
        <taxon>Austropuccinia</taxon>
    </lineage>
</organism>
<sequence length="146" mass="16632">MDEVINDLLTKINNGNKHQKLTNNLVSLPLSNSPPSARTPLLFAAEAANTQHRIEPTLPKWPPPEICQQLTQERNKFKKFHIVIQTKFGAPKPFKQKSPQEACKKINKALMDINANCNNTPVRIKAFTRYPLGDIKLYTKSRMEAR</sequence>
<dbReference type="OrthoDB" id="2507130at2759"/>
<gene>
    <name evidence="1" type="ORF">O181_019688</name>
</gene>
<accession>A0A9Q3CA38</accession>
<dbReference type="EMBL" id="AVOT02005783">
    <property type="protein sequence ID" value="MBW0479973.1"/>
    <property type="molecule type" value="Genomic_DNA"/>
</dbReference>
<keyword evidence="2" id="KW-1185">Reference proteome</keyword>
<dbReference type="AlphaFoldDB" id="A0A9Q3CA38"/>
<comment type="caution">
    <text evidence="1">The sequence shown here is derived from an EMBL/GenBank/DDBJ whole genome shotgun (WGS) entry which is preliminary data.</text>
</comment>
<proteinExistence type="predicted"/>